<name>A0A4R3J410_9PROT</name>
<evidence type="ECO:0008006" key="3">
    <source>
        <dbReference type="Google" id="ProtNLM"/>
    </source>
</evidence>
<evidence type="ECO:0000313" key="1">
    <source>
        <dbReference type="EMBL" id="TCS59955.1"/>
    </source>
</evidence>
<dbReference type="AlphaFoldDB" id="A0A4R3J410"/>
<reference evidence="1 2" key="1">
    <citation type="submission" date="2019-03" db="EMBL/GenBank/DDBJ databases">
        <title>Genomic Encyclopedia of Type Strains, Phase IV (KMG-IV): sequencing the most valuable type-strain genomes for metagenomic binning, comparative biology and taxonomic classification.</title>
        <authorList>
            <person name="Goeker M."/>
        </authorList>
    </citation>
    <scope>NUCLEOTIDE SEQUENCE [LARGE SCALE GENOMIC DNA]</scope>
    <source>
        <strain evidence="1 2">DSM 101688</strain>
    </source>
</reference>
<gene>
    <name evidence="1" type="ORF">EDD55_1146</name>
</gene>
<keyword evidence="2" id="KW-1185">Reference proteome</keyword>
<organism evidence="1 2">
    <name type="scientific">Varunaivibrio sulfuroxidans</name>
    <dbReference type="NCBI Taxonomy" id="1773489"/>
    <lineage>
        <taxon>Bacteria</taxon>
        <taxon>Pseudomonadati</taxon>
        <taxon>Pseudomonadota</taxon>
        <taxon>Alphaproteobacteria</taxon>
        <taxon>Rhodospirillales</taxon>
        <taxon>Magnetovibrionaceae</taxon>
        <taxon>Varunaivibrio</taxon>
    </lineage>
</organism>
<protein>
    <recommendedName>
        <fullName evidence="3">Antitoxin VbhA domain-containing protein</fullName>
    </recommendedName>
</protein>
<sequence>MACYNLTMSKKVAKLSPEEANDARERALRYEASMAIEGIRLTHEERVFADKVDAEGLNYEEAIERTIAWLEETYSPDGSSR</sequence>
<evidence type="ECO:0000313" key="2">
    <source>
        <dbReference type="Proteomes" id="UP000295304"/>
    </source>
</evidence>
<comment type="caution">
    <text evidence="1">The sequence shown here is derived from an EMBL/GenBank/DDBJ whole genome shotgun (WGS) entry which is preliminary data.</text>
</comment>
<dbReference type="EMBL" id="SLZW01000014">
    <property type="protein sequence ID" value="TCS59955.1"/>
    <property type="molecule type" value="Genomic_DNA"/>
</dbReference>
<accession>A0A4R3J410</accession>
<dbReference type="Proteomes" id="UP000295304">
    <property type="component" value="Unassembled WGS sequence"/>
</dbReference>
<proteinExistence type="predicted"/>